<comment type="caution">
    <text evidence="3">The sequence shown here is derived from an EMBL/GenBank/DDBJ whole genome shotgun (WGS) entry which is preliminary data.</text>
</comment>
<accession>A0A7X0HPK8</accession>
<dbReference type="EMBL" id="JACHGK010000003">
    <property type="protein sequence ID" value="MBB6444637.1"/>
    <property type="molecule type" value="Genomic_DNA"/>
</dbReference>
<dbReference type="GO" id="GO:0006310">
    <property type="term" value="P:DNA recombination"/>
    <property type="evidence" value="ECO:0007669"/>
    <property type="project" value="UniProtKB-KW"/>
</dbReference>
<dbReference type="GO" id="GO:0015074">
    <property type="term" value="P:DNA integration"/>
    <property type="evidence" value="ECO:0007669"/>
    <property type="project" value="InterPro"/>
</dbReference>
<dbReference type="PANTHER" id="PTHR30349:SF82">
    <property type="entry name" value="INTEGRASE_RECOMBINASE YOEC-RELATED"/>
    <property type="match status" value="1"/>
</dbReference>
<sequence length="187" mass="21685">MEYVEPIKEIEQINTMKDILSSHSKRDLLFFVLGINTGIKISDLLSLKVEDVWDKEEMKEFLYLTDKKTGEKKAYYLNSSVNTTLESYLSSITFQKNDYLFKSQKNNMPITRQQAYRIINHAAQEAGIEGNIGTHTLRKTFGYHAYRKGISISIIMGIYQHHSPAETLHYIGIDRHEEHIVKIDVNL</sequence>
<dbReference type="InterPro" id="IPR002104">
    <property type="entry name" value="Integrase_catalytic"/>
</dbReference>
<keyword evidence="1" id="KW-0233">DNA recombination</keyword>
<dbReference type="Pfam" id="PF00589">
    <property type="entry name" value="Phage_integrase"/>
    <property type="match status" value="1"/>
</dbReference>
<dbReference type="AlphaFoldDB" id="A0A7X0HPK8"/>
<dbReference type="PANTHER" id="PTHR30349">
    <property type="entry name" value="PHAGE INTEGRASE-RELATED"/>
    <property type="match status" value="1"/>
</dbReference>
<dbReference type="Gene3D" id="1.10.443.10">
    <property type="entry name" value="Intergrase catalytic core"/>
    <property type="match status" value="1"/>
</dbReference>
<evidence type="ECO:0000313" key="4">
    <source>
        <dbReference type="Proteomes" id="UP000531594"/>
    </source>
</evidence>
<evidence type="ECO:0000313" key="3">
    <source>
        <dbReference type="EMBL" id="MBB6444637.1"/>
    </source>
</evidence>
<dbReference type="InterPro" id="IPR050090">
    <property type="entry name" value="Tyrosine_recombinase_XerCD"/>
</dbReference>
<name>A0A7X0HPK8_9BACI</name>
<gene>
    <name evidence="3" type="ORF">HNR53_001246</name>
</gene>
<proteinExistence type="predicted"/>
<protein>
    <submittedName>
        <fullName evidence="3">Site-specific recombinase XerD</fullName>
    </submittedName>
</protein>
<dbReference type="InterPro" id="IPR013762">
    <property type="entry name" value="Integrase-like_cat_sf"/>
</dbReference>
<dbReference type="Proteomes" id="UP000531594">
    <property type="component" value="Unassembled WGS sequence"/>
</dbReference>
<evidence type="ECO:0000256" key="1">
    <source>
        <dbReference type="ARBA" id="ARBA00023172"/>
    </source>
</evidence>
<dbReference type="SUPFAM" id="SSF56349">
    <property type="entry name" value="DNA breaking-rejoining enzymes"/>
    <property type="match status" value="1"/>
</dbReference>
<feature type="domain" description="Tyr recombinase" evidence="2">
    <location>
        <begin position="1"/>
        <end position="185"/>
    </location>
</feature>
<dbReference type="RefSeq" id="WP_184523910.1">
    <property type="nucleotide sequence ID" value="NZ_JACHGK010000003.1"/>
</dbReference>
<dbReference type="PROSITE" id="PS51898">
    <property type="entry name" value="TYR_RECOMBINASE"/>
    <property type="match status" value="1"/>
</dbReference>
<dbReference type="InterPro" id="IPR011010">
    <property type="entry name" value="DNA_brk_join_enz"/>
</dbReference>
<keyword evidence="4" id="KW-1185">Reference proteome</keyword>
<reference evidence="3 4" key="1">
    <citation type="submission" date="2020-08" db="EMBL/GenBank/DDBJ databases">
        <title>Genomic Encyclopedia of Type Strains, Phase IV (KMG-IV): sequencing the most valuable type-strain genomes for metagenomic binning, comparative biology and taxonomic classification.</title>
        <authorList>
            <person name="Goeker M."/>
        </authorList>
    </citation>
    <scope>NUCLEOTIDE SEQUENCE [LARGE SCALE GENOMIC DNA]</scope>
    <source>
        <strain evidence="3 4">DSM 5391</strain>
    </source>
</reference>
<dbReference type="GO" id="GO:0003677">
    <property type="term" value="F:DNA binding"/>
    <property type="evidence" value="ECO:0007669"/>
    <property type="project" value="InterPro"/>
</dbReference>
<evidence type="ECO:0000259" key="2">
    <source>
        <dbReference type="PROSITE" id="PS51898"/>
    </source>
</evidence>
<organism evidence="3 4">
    <name type="scientific">Bacillus benzoevorans</name>
    <dbReference type="NCBI Taxonomy" id="1456"/>
    <lineage>
        <taxon>Bacteria</taxon>
        <taxon>Bacillati</taxon>
        <taxon>Bacillota</taxon>
        <taxon>Bacilli</taxon>
        <taxon>Bacillales</taxon>
        <taxon>Bacillaceae</taxon>
        <taxon>Bacillus</taxon>
    </lineage>
</organism>